<accession>A0A7I4BJZ1</accession>
<evidence type="ECO:0000313" key="2">
    <source>
        <dbReference type="EnsemblPlants" id="Pp3c18_22050V3.2"/>
    </source>
</evidence>
<dbReference type="Gramene" id="Pp3c18_22050V3.2">
    <property type="protein sequence ID" value="Pp3c18_22050V3.2"/>
    <property type="gene ID" value="Pp3c18_22050"/>
</dbReference>
<protein>
    <submittedName>
        <fullName evidence="2">Uncharacterized protein</fullName>
    </submittedName>
</protein>
<dbReference type="EnsemblPlants" id="Pp3c18_22050V3.2">
    <property type="protein sequence ID" value="Pp3c18_22050V3.2"/>
    <property type="gene ID" value="Pp3c18_22050"/>
</dbReference>
<feature type="compositionally biased region" description="Low complexity" evidence="1">
    <location>
        <begin position="25"/>
        <end position="42"/>
    </location>
</feature>
<gene>
    <name evidence="2" type="primary">LOC112295402</name>
</gene>
<evidence type="ECO:0000313" key="3">
    <source>
        <dbReference type="Proteomes" id="UP000006727"/>
    </source>
</evidence>
<dbReference type="EMBL" id="ABEU02000018">
    <property type="status" value="NOT_ANNOTATED_CDS"/>
    <property type="molecule type" value="Genomic_DNA"/>
</dbReference>
<dbReference type="AlphaFoldDB" id="A0A7I4BJZ1"/>
<reference evidence="2 3" key="1">
    <citation type="journal article" date="2008" name="Science">
        <title>The Physcomitrella genome reveals evolutionary insights into the conquest of land by plants.</title>
        <authorList>
            <person name="Rensing S."/>
            <person name="Lang D."/>
            <person name="Zimmer A."/>
            <person name="Terry A."/>
            <person name="Salamov A."/>
            <person name="Shapiro H."/>
            <person name="Nishiyama T."/>
            <person name="Perroud P.-F."/>
            <person name="Lindquist E."/>
            <person name="Kamisugi Y."/>
            <person name="Tanahashi T."/>
            <person name="Sakakibara K."/>
            <person name="Fujita T."/>
            <person name="Oishi K."/>
            <person name="Shin-I T."/>
            <person name="Kuroki Y."/>
            <person name="Toyoda A."/>
            <person name="Suzuki Y."/>
            <person name="Hashimoto A."/>
            <person name="Yamaguchi K."/>
            <person name="Sugano A."/>
            <person name="Kohara Y."/>
            <person name="Fujiyama A."/>
            <person name="Anterola A."/>
            <person name="Aoki S."/>
            <person name="Ashton N."/>
            <person name="Barbazuk W.B."/>
            <person name="Barker E."/>
            <person name="Bennetzen J."/>
            <person name="Bezanilla M."/>
            <person name="Blankenship R."/>
            <person name="Cho S.H."/>
            <person name="Dutcher S."/>
            <person name="Estelle M."/>
            <person name="Fawcett J.A."/>
            <person name="Gundlach H."/>
            <person name="Hanada K."/>
            <person name="Heyl A."/>
            <person name="Hicks K.A."/>
            <person name="Hugh J."/>
            <person name="Lohr M."/>
            <person name="Mayer K."/>
            <person name="Melkozernov A."/>
            <person name="Murata T."/>
            <person name="Nelson D."/>
            <person name="Pils B."/>
            <person name="Prigge M."/>
            <person name="Reiss B."/>
            <person name="Renner T."/>
            <person name="Rombauts S."/>
            <person name="Rushton P."/>
            <person name="Sanderfoot A."/>
            <person name="Schween G."/>
            <person name="Shiu S.-H."/>
            <person name="Stueber K."/>
            <person name="Theodoulou F.L."/>
            <person name="Tu H."/>
            <person name="Van de Peer Y."/>
            <person name="Verrier P.J."/>
            <person name="Waters E."/>
            <person name="Wood A."/>
            <person name="Yang L."/>
            <person name="Cove D."/>
            <person name="Cuming A."/>
            <person name="Hasebe M."/>
            <person name="Lucas S."/>
            <person name="Mishler D.B."/>
            <person name="Reski R."/>
            <person name="Grigoriev I."/>
            <person name="Quatrano R.S."/>
            <person name="Boore J.L."/>
        </authorList>
    </citation>
    <scope>NUCLEOTIDE SEQUENCE [LARGE SCALE GENOMIC DNA]</scope>
    <source>
        <strain evidence="2 3">cv. Gransden 2004</strain>
    </source>
</reference>
<reference evidence="2" key="3">
    <citation type="submission" date="2020-12" db="UniProtKB">
        <authorList>
            <consortium name="EnsemblPlants"/>
        </authorList>
    </citation>
    <scope>IDENTIFICATION</scope>
</reference>
<name>A0A7I4BJZ1_PHYPA</name>
<dbReference type="Proteomes" id="UP000006727">
    <property type="component" value="Chromosome 18"/>
</dbReference>
<proteinExistence type="predicted"/>
<organism evidence="2 3">
    <name type="scientific">Physcomitrium patens</name>
    <name type="common">Spreading-leaved earth moss</name>
    <name type="synonym">Physcomitrella patens</name>
    <dbReference type="NCBI Taxonomy" id="3218"/>
    <lineage>
        <taxon>Eukaryota</taxon>
        <taxon>Viridiplantae</taxon>
        <taxon>Streptophyta</taxon>
        <taxon>Embryophyta</taxon>
        <taxon>Bryophyta</taxon>
        <taxon>Bryophytina</taxon>
        <taxon>Bryopsida</taxon>
        <taxon>Funariidae</taxon>
        <taxon>Funariales</taxon>
        <taxon>Funariaceae</taxon>
        <taxon>Physcomitrium</taxon>
    </lineage>
</organism>
<keyword evidence="3" id="KW-1185">Reference proteome</keyword>
<reference evidence="2 3" key="2">
    <citation type="journal article" date="2018" name="Plant J.">
        <title>The Physcomitrella patens chromosome-scale assembly reveals moss genome structure and evolution.</title>
        <authorList>
            <person name="Lang D."/>
            <person name="Ullrich K.K."/>
            <person name="Murat F."/>
            <person name="Fuchs J."/>
            <person name="Jenkins J."/>
            <person name="Haas F.B."/>
            <person name="Piednoel M."/>
            <person name="Gundlach H."/>
            <person name="Van Bel M."/>
            <person name="Meyberg R."/>
            <person name="Vives C."/>
            <person name="Morata J."/>
            <person name="Symeonidi A."/>
            <person name="Hiss M."/>
            <person name="Muchero W."/>
            <person name="Kamisugi Y."/>
            <person name="Saleh O."/>
            <person name="Blanc G."/>
            <person name="Decker E.L."/>
            <person name="van Gessel N."/>
            <person name="Grimwood J."/>
            <person name="Hayes R.D."/>
            <person name="Graham S.W."/>
            <person name="Gunter L.E."/>
            <person name="McDaniel S.F."/>
            <person name="Hoernstein S.N.W."/>
            <person name="Larsson A."/>
            <person name="Li F.W."/>
            <person name="Perroud P.F."/>
            <person name="Phillips J."/>
            <person name="Ranjan P."/>
            <person name="Rokshar D.S."/>
            <person name="Rothfels C.J."/>
            <person name="Schneider L."/>
            <person name="Shu S."/>
            <person name="Stevenson D.W."/>
            <person name="Thummler F."/>
            <person name="Tillich M."/>
            <person name="Villarreal Aguilar J.C."/>
            <person name="Widiez T."/>
            <person name="Wong G.K."/>
            <person name="Wymore A."/>
            <person name="Zhang Y."/>
            <person name="Zimmer A.D."/>
            <person name="Quatrano R.S."/>
            <person name="Mayer K.F.X."/>
            <person name="Goodstein D."/>
            <person name="Casacuberta J.M."/>
            <person name="Vandepoele K."/>
            <person name="Reski R."/>
            <person name="Cuming A.C."/>
            <person name="Tuskan G.A."/>
            <person name="Maumus F."/>
            <person name="Salse J."/>
            <person name="Schmutz J."/>
            <person name="Rensing S.A."/>
        </authorList>
    </citation>
    <scope>NUCLEOTIDE SEQUENCE [LARGE SCALE GENOMIC DNA]</scope>
    <source>
        <strain evidence="2 3">cv. Gransden 2004</strain>
    </source>
</reference>
<feature type="region of interest" description="Disordered" evidence="1">
    <location>
        <begin position="21"/>
        <end position="43"/>
    </location>
</feature>
<evidence type="ECO:0000256" key="1">
    <source>
        <dbReference type="SAM" id="MobiDB-lite"/>
    </source>
</evidence>
<sequence length="62" mass="6494">MPSHPYSVLLELLPTSQLASQRAYSIQPSSPSPSSGTSSPHPVVFGVARHFQASGAGCLRSE</sequence>